<evidence type="ECO:0000256" key="2">
    <source>
        <dbReference type="ARBA" id="ARBA00022692"/>
    </source>
</evidence>
<evidence type="ECO:0000256" key="4">
    <source>
        <dbReference type="ARBA" id="ARBA00023136"/>
    </source>
</evidence>
<name>A0ABP3I980_9ACTN</name>
<feature type="transmembrane region" description="Helical" evidence="6">
    <location>
        <begin position="79"/>
        <end position="97"/>
    </location>
</feature>
<keyword evidence="4 6" id="KW-0472">Membrane</keyword>
<comment type="subcellular location">
    <subcellularLocation>
        <location evidence="1">Membrane</location>
        <topology evidence="1">Multi-pass membrane protein</topology>
    </subcellularLocation>
</comment>
<evidence type="ECO:0000256" key="1">
    <source>
        <dbReference type="ARBA" id="ARBA00004141"/>
    </source>
</evidence>
<dbReference type="EMBL" id="BAAABX010000010">
    <property type="protein sequence ID" value="GAA0393618.1"/>
    <property type="molecule type" value="Genomic_DNA"/>
</dbReference>
<feature type="transmembrane region" description="Helical" evidence="6">
    <location>
        <begin position="33"/>
        <end position="58"/>
    </location>
</feature>
<feature type="transmembrane region" description="Helical" evidence="6">
    <location>
        <begin position="451"/>
        <end position="471"/>
    </location>
</feature>
<dbReference type="Proteomes" id="UP001500879">
    <property type="component" value="Unassembled WGS sequence"/>
</dbReference>
<feature type="domain" description="Integral membrane bound transporter" evidence="7">
    <location>
        <begin position="341"/>
        <end position="463"/>
    </location>
</feature>
<accession>A0ABP3I980</accession>
<evidence type="ECO:0000259" key="7">
    <source>
        <dbReference type="Pfam" id="PF13515"/>
    </source>
</evidence>
<feature type="transmembrane region" description="Helical" evidence="6">
    <location>
        <begin position="153"/>
        <end position="171"/>
    </location>
</feature>
<dbReference type="Pfam" id="PF13515">
    <property type="entry name" value="FUSC_2"/>
    <property type="match status" value="1"/>
</dbReference>
<evidence type="ECO:0000256" key="3">
    <source>
        <dbReference type="ARBA" id="ARBA00022989"/>
    </source>
</evidence>
<evidence type="ECO:0000256" key="6">
    <source>
        <dbReference type="SAM" id="Phobius"/>
    </source>
</evidence>
<keyword evidence="9" id="KW-1185">Reference proteome</keyword>
<reference evidence="9" key="1">
    <citation type="journal article" date="2019" name="Int. J. Syst. Evol. Microbiol.">
        <title>The Global Catalogue of Microorganisms (GCM) 10K type strain sequencing project: providing services to taxonomists for standard genome sequencing and annotation.</title>
        <authorList>
            <consortium name="The Broad Institute Genomics Platform"/>
            <consortium name="The Broad Institute Genome Sequencing Center for Infectious Disease"/>
            <person name="Wu L."/>
            <person name="Ma J."/>
        </authorList>
    </citation>
    <scope>NUCLEOTIDE SEQUENCE [LARGE SCALE GENOMIC DNA]</scope>
    <source>
        <strain evidence="9">JCM 4788</strain>
    </source>
</reference>
<sequence>MTVHDGRPRHPGFSSAVLGFDRVPFAPTAVPRMVLAVGVPLVLAAATGRAALLGLVALGSYQAELNDPGGYVPARLRTLVPLGFVMLVGYTTGTLAAPVAAHGWAAVGVSAALAAVGSSYVRTATATLGGLTFTANGLVALAAPGGLGRLPLSLGLLAVGWLWGTALALPFPVRSRREAVRGVWRSVARLLDSAGTARFRDRAQWAGAHLRAAGEAAEQLGAARPSAVRAEGRWLARLTDLAGLVRFSAMALREPDASGTARTVARTLSRTRSRGPDRFPDTGGSLAERLDTALRTARAGPPPGGSTPAPPLPRTPLWRVVLPVGADGGYTLRVTTVIAAAAAAGLLLRTAEWYWAPFSAYLVLRPDPVVIRLRAVQRTLGTLVGATVFAALFALHPGPWGAAALATAAAVLVPVGQGRNYAVMVAGLTPFVLVVVSGLTTDAYALPLNRLVDVTAGCAVVLLLGVVLWPVNGAEHVARSTAAALRAAAGHLRVLTERPTGPDGPTPPGVRLADRQLRLLDDTVRRTGLLRVTHHRPRHPDPAALLPSLHRLFGHTADLGRAAPLDDPDRVAVEALADRLDSLAEAVERSRTDPSPPPAPCPSARLRPVEAVVGELYATWTGVSGS</sequence>
<feature type="transmembrane region" description="Helical" evidence="6">
    <location>
        <begin position="128"/>
        <end position="147"/>
    </location>
</feature>
<evidence type="ECO:0000313" key="9">
    <source>
        <dbReference type="Proteomes" id="UP001500879"/>
    </source>
</evidence>
<protein>
    <recommendedName>
        <fullName evidence="7">Integral membrane bound transporter domain-containing protein</fullName>
    </recommendedName>
</protein>
<organism evidence="8 9">
    <name type="scientific">Streptomyces luteireticuli</name>
    <dbReference type="NCBI Taxonomy" id="173858"/>
    <lineage>
        <taxon>Bacteria</taxon>
        <taxon>Bacillati</taxon>
        <taxon>Actinomycetota</taxon>
        <taxon>Actinomycetes</taxon>
        <taxon>Kitasatosporales</taxon>
        <taxon>Streptomycetaceae</taxon>
        <taxon>Streptomyces</taxon>
    </lineage>
</organism>
<comment type="caution">
    <text evidence="8">The sequence shown here is derived from an EMBL/GenBank/DDBJ whole genome shotgun (WGS) entry which is preliminary data.</text>
</comment>
<keyword evidence="3 6" id="KW-1133">Transmembrane helix</keyword>
<evidence type="ECO:0000313" key="8">
    <source>
        <dbReference type="EMBL" id="GAA0393618.1"/>
    </source>
</evidence>
<feature type="region of interest" description="Disordered" evidence="5">
    <location>
        <begin position="265"/>
        <end position="285"/>
    </location>
</feature>
<dbReference type="RefSeq" id="WP_344020838.1">
    <property type="nucleotide sequence ID" value="NZ_BAAABX010000010.1"/>
</dbReference>
<proteinExistence type="predicted"/>
<feature type="transmembrane region" description="Helical" evidence="6">
    <location>
        <begin position="103"/>
        <end position="121"/>
    </location>
</feature>
<dbReference type="InterPro" id="IPR049453">
    <property type="entry name" value="Memb_transporter_dom"/>
</dbReference>
<keyword evidence="2 6" id="KW-0812">Transmembrane</keyword>
<evidence type="ECO:0000256" key="5">
    <source>
        <dbReference type="SAM" id="MobiDB-lite"/>
    </source>
</evidence>
<gene>
    <name evidence="8" type="ORF">GCM10010357_13080</name>
</gene>
<feature type="transmembrane region" description="Helical" evidence="6">
    <location>
        <begin position="420"/>
        <end position="439"/>
    </location>
</feature>